<sequence>MSHENHELRLKINAGHARRGSRTFVGAVEAMKRAVQSLDREADGAFKKLKAPAKLSVDTRGVTAATKEFTALDRRVQSWGKATASAHLAAQNAMRVSMDQTTRLNERMHELGDVRGLKTLNSELDRLKGRLAGASTGLQVRQARADFSDVASAMKRRTNAMYEEGRAARRAAAGAQEHATELDQLRAKYNPLYAASKTYEQSLQEIARAEREGVLTSQMATDARQRAAQTLAAASGQMDRYGQTMGRTGYQAQNAAFQLQDVFVTAEMGQNPMRIALQQGSQLSMVLNDMSRDAGGTRGAMAGLAAAATSMVNPISLATLGTVAGGAALIQWASSALTAEGDAATFADRLDSLKTLQSDLDAVTDTLTMSTSELAAKYGEAAIKVREFATLQAQLRITEANAALREQATTLADAASAYTVATNAGRDYQNTLDRIQRDLGVTSAEARTFETLLGDLAAARGPEEIGNALQDVQRFLREAGVAASDLPPELASALDETIDLHAETRAAQKAADDLAGAAGTIAPALDPAVTTAAALKAELAQALALHNQLANAESKQYSGRGGDPRRMNDSYESSLDYTPVDQLIKDLTPKPRRGGGGGGGSRSRALSDEARAVRDLNDSITERLTSLQDEAAALDMVRAGRFASMEAAQLYTEAQRAGIAVDRGRTAEMLAQIDALALLREAASADPLQNYLDGLPSITEAIQDAKATIAKSAEDGLTDVLSGEFDPEKLAQNLRRAFARSAAQAILGQLAPGLSQGVGGGVVRGSQQGAQIMQASIAAGGQQAAAAIRASLTGAQIPAMGAPTPTGGGGIGSFLGPILGMFGGFKEGGIAGQPVTQHAAPISAFANAPHFAEGGVTGGGIPSILHPNEAVIPLSRGRKVPVEMNGAGGGGHVTVEGSTVTVNVEGDASEEDAGRIAETVRDQFDALITRRVSEAFEYGGLGNPR</sequence>
<name>A0A1M6M5F1_9RHOB</name>
<dbReference type="AlphaFoldDB" id="A0A1M6M5F1"/>
<reference evidence="3 4" key="1">
    <citation type="submission" date="2016-11" db="EMBL/GenBank/DDBJ databases">
        <authorList>
            <person name="Jaros S."/>
            <person name="Januszkiewicz K."/>
            <person name="Wedrychowicz H."/>
        </authorList>
    </citation>
    <scope>NUCLEOTIDE SEQUENCE [LARGE SCALE GENOMIC DNA]</scope>
    <source>
        <strain evidence="3 4">DSM 26892</strain>
    </source>
</reference>
<dbReference type="Pfam" id="PF06791">
    <property type="entry name" value="TMP_2"/>
    <property type="match status" value="1"/>
</dbReference>
<feature type="domain" description="Bacteriophage tail tape measure N-terminal" evidence="2">
    <location>
        <begin position="237"/>
        <end position="337"/>
    </location>
</feature>
<evidence type="ECO:0000313" key="4">
    <source>
        <dbReference type="Proteomes" id="UP000184040"/>
    </source>
</evidence>
<feature type="region of interest" description="Disordered" evidence="1">
    <location>
        <begin position="552"/>
        <end position="610"/>
    </location>
</feature>
<evidence type="ECO:0000256" key="1">
    <source>
        <dbReference type="SAM" id="MobiDB-lite"/>
    </source>
</evidence>
<protein>
    <submittedName>
        <fullName evidence="3">Prophage tail length tape measure protein</fullName>
    </submittedName>
</protein>
<gene>
    <name evidence="3" type="ORF">SAMN04488012_12022</name>
</gene>
<proteinExistence type="predicted"/>
<organism evidence="3 4">
    <name type="scientific">Palleronia salina</name>
    <dbReference type="NCBI Taxonomy" id="313368"/>
    <lineage>
        <taxon>Bacteria</taxon>
        <taxon>Pseudomonadati</taxon>
        <taxon>Pseudomonadota</taxon>
        <taxon>Alphaproteobacteria</taxon>
        <taxon>Rhodobacterales</taxon>
        <taxon>Roseobacteraceae</taxon>
        <taxon>Palleronia</taxon>
    </lineage>
</organism>
<dbReference type="InterPro" id="IPR009628">
    <property type="entry name" value="Phage_tape_measure_N"/>
</dbReference>
<evidence type="ECO:0000259" key="2">
    <source>
        <dbReference type="Pfam" id="PF06791"/>
    </source>
</evidence>
<dbReference type="RefSeq" id="WP_073130501.1">
    <property type="nucleotide sequence ID" value="NZ_FQZA01000020.1"/>
</dbReference>
<accession>A0A1M6M5F1</accession>
<dbReference type="Proteomes" id="UP000184040">
    <property type="component" value="Unassembled WGS sequence"/>
</dbReference>
<keyword evidence="4" id="KW-1185">Reference proteome</keyword>
<evidence type="ECO:0000313" key="3">
    <source>
        <dbReference type="EMBL" id="SHJ78705.1"/>
    </source>
</evidence>
<dbReference type="EMBL" id="FQZA01000020">
    <property type="protein sequence ID" value="SHJ78705.1"/>
    <property type="molecule type" value="Genomic_DNA"/>
</dbReference>